<reference evidence="4" key="1">
    <citation type="submission" date="2020-11" db="EMBL/GenBank/DDBJ databases">
        <title>RNA virus dark matter in the feces of wild birds.</title>
        <authorList>
            <person name="Lu X."/>
            <person name="Yang X.S."/>
            <person name="Zhang W."/>
        </authorList>
    </citation>
    <scope>NUCLEOTIDE SEQUENCE</scope>
    <source>
        <strain evidence="4">Robin114con66</strain>
    </source>
</reference>
<dbReference type="EMBL" id="MW239479">
    <property type="protein sequence ID" value="UGO57528.1"/>
    <property type="molecule type" value="Genomic_RNA"/>
</dbReference>
<proteinExistence type="predicted"/>
<dbReference type="InterPro" id="IPR009003">
    <property type="entry name" value="Peptidase_S1_PA"/>
</dbReference>
<dbReference type="InterPro" id="IPR013087">
    <property type="entry name" value="Znf_C2H2_type"/>
</dbReference>
<sequence>MVSFTEICVATSLAVTLFVVGAGTVMDTLTYLACVLFLRMKKSVGYKKTENWFMQYLPLDEMEEAKKYFQPEQTVPFDNLLFMVTKMSAWYQVLPLMIIASISSVWILKSLPYRQISYRMRGIVGEAMMEGSTFVPSDIPKFQIPLYRADLFSSTFIGYGLRYGDFLVLPLHVYSLALGKLVAKNTVAVGSFVASRLLADLCYIRLNADQWASIGAARITSYVREVKSNSVSCCGKSGFSTGYVRKMGELGMISYSGSTLPGYSGAAYYIGSQVVGMHLGLTGEVNCGVAMPIIAAEIAQVVCGEASISSYSEEEVLGKHAPKRHAFDVDYYSKLATQKWAKDVDDAYYDLDDQLDFGESAEDQELAEILDSLDQVQIQRIYARLSKMVKKKKTMVGQGSEEKEIPMPKSEIWTAIENLGARISSMDRDVEKLSTDVATLQSFANHVHSVENKVIELEQLYNDKSEKAPATPTIAEIPCEKCDKKFTTQLGVIMHTYAKHSKKIGESAIKSDFEDKISGKNPAFLGKSLLKKKSTLSKPATNGSAENEVFSSLLQNQLKMSSLMEKLLGHFENSHKDSNGQSSAVEPN</sequence>
<keyword evidence="2" id="KW-0472">Membrane</keyword>
<organism evidence="4">
    <name type="scientific">Riboviria sp</name>
    <dbReference type="NCBI Taxonomy" id="2585031"/>
    <lineage>
        <taxon>Viruses</taxon>
        <taxon>Riboviria</taxon>
    </lineage>
</organism>
<dbReference type="Gene3D" id="2.40.10.10">
    <property type="entry name" value="Trypsin-like serine proteases"/>
    <property type="match status" value="1"/>
</dbReference>
<accession>A0A8K1U4K7</accession>
<evidence type="ECO:0000259" key="3">
    <source>
        <dbReference type="PROSITE" id="PS00028"/>
    </source>
</evidence>
<evidence type="ECO:0000256" key="1">
    <source>
        <dbReference type="ARBA" id="ARBA00022801"/>
    </source>
</evidence>
<feature type="transmembrane region" description="Helical" evidence="2">
    <location>
        <begin position="12"/>
        <end position="38"/>
    </location>
</feature>
<keyword evidence="1" id="KW-0378">Hydrolase</keyword>
<feature type="transmembrane region" description="Helical" evidence="2">
    <location>
        <begin position="89"/>
        <end position="108"/>
    </location>
</feature>
<protein>
    <recommendedName>
        <fullName evidence="3">C2H2-type domain-containing protein</fullName>
    </recommendedName>
</protein>
<evidence type="ECO:0000313" key="4">
    <source>
        <dbReference type="EMBL" id="UGO57528.1"/>
    </source>
</evidence>
<keyword evidence="2" id="KW-1133">Transmembrane helix</keyword>
<dbReference type="InterPro" id="IPR043504">
    <property type="entry name" value="Peptidase_S1_PA_chymotrypsin"/>
</dbReference>
<feature type="domain" description="C2H2-type" evidence="3">
    <location>
        <begin position="479"/>
        <end position="500"/>
    </location>
</feature>
<keyword evidence="2" id="KW-0812">Transmembrane</keyword>
<dbReference type="SUPFAM" id="SSF50494">
    <property type="entry name" value="Trypsin-like serine proteases"/>
    <property type="match status" value="1"/>
</dbReference>
<dbReference type="GO" id="GO:0016787">
    <property type="term" value="F:hydrolase activity"/>
    <property type="evidence" value="ECO:0007669"/>
    <property type="project" value="UniProtKB-KW"/>
</dbReference>
<dbReference type="PROSITE" id="PS00028">
    <property type="entry name" value="ZINC_FINGER_C2H2_1"/>
    <property type="match status" value="1"/>
</dbReference>
<evidence type="ECO:0000256" key="2">
    <source>
        <dbReference type="SAM" id="Phobius"/>
    </source>
</evidence>
<name>A0A8K1U4K7_9VIRU</name>